<protein>
    <recommendedName>
        <fullName evidence="2">Helix-hairpin-helix DNA-binding motif class 1 domain-containing protein</fullName>
    </recommendedName>
</protein>
<dbReference type="InterPro" id="IPR004509">
    <property type="entry name" value="Competence_ComEA_HhH"/>
</dbReference>
<dbReference type="PANTHER" id="PTHR21180:SF32">
    <property type="entry name" value="ENDONUCLEASE_EXONUCLEASE_PHOSPHATASE FAMILY DOMAIN-CONTAINING PROTEIN 1"/>
    <property type="match status" value="1"/>
</dbReference>
<name>A0ABP7M389_9GAMM</name>
<feature type="domain" description="Helix-hairpin-helix DNA-binding motif class 1" evidence="2">
    <location>
        <begin position="31"/>
        <end position="50"/>
    </location>
</feature>
<dbReference type="Gene3D" id="1.10.150.280">
    <property type="entry name" value="AF1531-like domain"/>
    <property type="match status" value="1"/>
</dbReference>
<dbReference type="SMART" id="SM00278">
    <property type="entry name" value="HhH1"/>
    <property type="match status" value="2"/>
</dbReference>
<feature type="signal peptide" evidence="1">
    <location>
        <begin position="1"/>
        <end position="19"/>
    </location>
</feature>
<feature type="domain" description="Helix-hairpin-helix DNA-binding motif class 1" evidence="2">
    <location>
        <begin position="61"/>
        <end position="80"/>
    </location>
</feature>
<evidence type="ECO:0000313" key="4">
    <source>
        <dbReference type="Proteomes" id="UP001501565"/>
    </source>
</evidence>
<dbReference type="InterPro" id="IPR010994">
    <property type="entry name" value="RuvA_2-like"/>
</dbReference>
<dbReference type="InterPro" id="IPR051675">
    <property type="entry name" value="Endo/Exo/Phosphatase_dom_1"/>
</dbReference>
<dbReference type="NCBIfam" id="TIGR00426">
    <property type="entry name" value="competence protein ComEA helix-hairpin-helix repeat region"/>
    <property type="match status" value="1"/>
</dbReference>
<keyword evidence="1" id="KW-0732">Signal</keyword>
<evidence type="ECO:0000313" key="3">
    <source>
        <dbReference type="EMBL" id="GAA3914138.1"/>
    </source>
</evidence>
<reference evidence="4" key="1">
    <citation type="journal article" date="2019" name="Int. J. Syst. Evol. Microbiol.">
        <title>The Global Catalogue of Microorganisms (GCM) 10K type strain sequencing project: providing services to taxonomists for standard genome sequencing and annotation.</title>
        <authorList>
            <consortium name="The Broad Institute Genomics Platform"/>
            <consortium name="The Broad Institute Genome Sequencing Center for Infectious Disease"/>
            <person name="Wu L."/>
            <person name="Ma J."/>
        </authorList>
    </citation>
    <scope>NUCLEOTIDE SEQUENCE [LARGE SCALE GENOMIC DNA]</scope>
    <source>
        <strain evidence="4">JCM 17551</strain>
    </source>
</reference>
<dbReference type="InterPro" id="IPR003583">
    <property type="entry name" value="Hlx-hairpin-Hlx_DNA-bd_motif"/>
</dbReference>
<evidence type="ECO:0000259" key="2">
    <source>
        <dbReference type="SMART" id="SM00278"/>
    </source>
</evidence>
<sequence>MKKLIVGCWVLLFSLSLWAIEPVNINNASKEELESLKGIGPVLAERIIQYREENGGFSEVHQLAEISGISDKWVQTNLQVVQLSD</sequence>
<comment type="caution">
    <text evidence="3">The sequence shown here is derived from an EMBL/GenBank/DDBJ whole genome shotgun (WGS) entry which is preliminary data.</text>
</comment>
<keyword evidence="4" id="KW-1185">Reference proteome</keyword>
<dbReference type="Proteomes" id="UP001501565">
    <property type="component" value="Unassembled WGS sequence"/>
</dbReference>
<organism evidence="3 4">
    <name type="scientific">Litoribacillus peritrichatus</name>
    <dbReference type="NCBI Taxonomy" id="718191"/>
    <lineage>
        <taxon>Bacteria</taxon>
        <taxon>Pseudomonadati</taxon>
        <taxon>Pseudomonadota</taxon>
        <taxon>Gammaproteobacteria</taxon>
        <taxon>Oceanospirillales</taxon>
        <taxon>Oceanospirillaceae</taxon>
        <taxon>Litoribacillus</taxon>
    </lineage>
</organism>
<dbReference type="EMBL" id="BAABBN010000004">
    <property type="protein sequence ID" value="GAA3914138.1"/>
    <property type="molecule type" value="Genomic_DNA"/>
</dbReference>
<dbReference type="SUPFAM" id="SSF47781">
    <property type="entry name" value="RuvA domain 2-like"/>
    <property type="match status" value="1"/>
</dbReference>
<dbReference type="RefSeq" id="WP_344795313.1">
    <property type="nucleotide sequence ID" value="NZ_BAABBN010000004.1"/>
</dbReference>
<proteinExistence type="predicted"/>
<accession>A0ABP7M389</accession>
<feature type="chain" id="PRO_5046377409" description="Helix-hairpin-helix DNA-binding motif class 1 domain-containing protein" evidence="1">
    <location>
        <begin position="20"/>
        <end position="85"/>
    </location>
</feature>
<gene>
    <name evidence="3" type="ORF">GCM10022277_05840</name>
</gene>
<dbReference type="Pfam" id="PF12836">
    <property type="entry name" value="HHH_3"/>
    <property type="match status" value="1"/>
</dbReference>
<dbReference type="PANTHER" id="PTHR21180">
    <property type="entry name" value="ENDONUCLEASE/EXONUCLEASE/PHOSPHATASE FAMILY DOMAIN-CONTAINING PROTEIN 1"/>
    <property type="match status" value="1"/>
</dbReference>
<evidence type="ECO:0000256" key="1">
    <source>
        <dbReference type="SAM" id="SignalP"/>
    </source>
</evidence>